<sequence length="35" mass="3716">MRFISLGTPGMKNARACPIFTSKPGAVPIEGRIQA</sequence>
<name>X0SQX0_9ZZZZ</name>
<feature type="non-terminal residue" evidence="1">
    <location>
        <position position="35"/>
    </location>
</feature>
<proteinExistence type="predicted"/>
<reference evidence="1" key="1">
    <citation type="journal article" date="2014" name="Front. Microbiol.">
        <title>High frequency of phylogenetically diverse reductive dehalogenase-homologous genes in deep subseafloor sedimentary metagenomes.</title>
        <authorList>
            <person name="Kawai M."/>
            <person name="Futagami T."/>
            <person name="Toyoda A."/>
            <person name="Takaki Y."/>
            <person name="Nishi S."/>
            <person name="Hori S."/>
            <person name="Arai W."/>
            <person name="Tsubouchi T."/>
            <person name="Morono Y."/>
            <person name="Uchiyama I."/>
            <person name="Ito T."/>
            <person name="Fujiyama A."/>
            <person name="Inagaki F."/>
            <person name="Takami H."/>
        </authorList>
    </citation>
    <scope>NUCLEOTIDE SEQUENCE</scope>
    <source>
        <strain evidence="1">Expedition CK06-06</strain>
    </source>
</reference>
<organism evidence="1">
    <name type="scientific">marine sediment metagenome</name>
    <dbReference type="NCBI Taxonomy" id="412755"/>
    <lineage>
        <taxon>unclassified sequences</taxon>
        <taxon>metagenomes</taxon>
        <taxon>ecological metagenomes</taxon>
    </lineage>
</organism>
<gene>
    <name evidence="1" type="ORF">S01H1_18087</name>
</gene>
<evidence type="ECO:0000313" key="1">
    <source>
        <dbReference type="EMBL" id="GAF77531.1"/>
    </source>
</evidence>
<dbReference type="EMBL" id="BARS01009641">
    <property type="protein sequence ID" value="GAF77531.1"/>
    <property type="molecule type" value="Genomic_DNA"/>
</dbReference>
<dbReference type="AlphaFoldDB" id="X0SQX0"/>
<comment type="caution">
    <text evidence="1">The sequence shown here is derived from an EMBL/GenBank/DDBJ whole genome shotgun (WGS) entry which is preliminary data.</text>
</comment>
<accession>X0SQX0</accession>
<protein>
    <submittedName>
        <fullName evidence="1">Uncharacterized protein</fullName>
    </submittedName>
</protein>